<dbReference type="Gene3D" id="3.40.50.200">
    <property type="entry name" value="Peptidase S8/S53 domain"/>
    <property type="match status" value="1"/>
</dbReference>
<proteinExistence type="predicted"/>
<dbReference type="Pfam" id="PF00082">
    <property type="entry name" value="Peptidase_S8"/>
    <property type="match status" value="1"/>
</dbReference>
<evidence type="ECO:0000256" key="3">
    <source>
        <dbReference type="ARBA" id="ARBA00022825"/>
    </source>
</evidence>
<evidence type="ECO:0000256" key="4">
    <source>
        <dbReference type="SAM" id="MobiDB-lite"/>
    </source>
</evidence>
<reference evidence="7" key="1">
    <citation type="submission" date="2020-09" db="EMBL/GenBank/DDBJ databases">
        <authorList>
            <person name="Kim M.K."/>
        </authorList>
    </citation>
    <scope>NUCLEOTIDE SEQUENCE</scope>
    <source>
        <strain evidence="7">BT664</strain>
    </source>
</reference>
<feature type="region of interest" description="Disordered" evidence="4">
    <location>
        <begin position="24"/>
        <end position="51"/>
    </location>
</feature>
<evidence type="ECO:0000313" key="7">
    <source>
        <dbReference type="EMBL" id="MBD2770200.1"/>
    </source>
</evidence>
<dbReference type="CDD" id="cd05562">
    <property type="entry name" value="Peptidases_S53_like"/>
    <property type="match status" value="1"/>
</dbReference>
<dbReference type="PROSITE" id="PS00138">
    <property type="entry name" value="SUBTILASE_SER"/>
    <property type="match status" value="1"/>
</dbReference>
<dbReference type="InterPro" id="IPR036852">
    <property type="entry name" value="Peptidase_S8/S53_dom_sf"/>
</dbReference>
<keyword evidence="5" id="KW-0732">Signal</keyword>
<evidence type="ECO:0000256" key="2">
    <source>
        <dbReference type="ARBA" id="ARBA00022801"/>
    </source>
</evidence>
<feature type="non-terminal residue" evidence="7">
    <location>
        <position position="624"/>
    </location>
</feature>
<comment type="caution">
    <text evidence="7">The sequence shown here is derived from an EMBL/GenBank/DDBJ whole genome shotgun (WGS) entry which is preliminary data.</text>
</comment>
<dbReference type="GO" id="GO:0006508">
    <property type="term" value="P:proteolysis"/>
    <property type="evidence" value="ECO:0007669"/>
    <property type="project" value="UniProtKB-KW"/>
</dbReference>
<organism evidence="7 8">
    <name type="scientific">Hymenobacter montanus</name>
    <dbReference type="NCBI Taxonomy" id="2771359"/>
    <lineage>
        <taxon>Bacteria</taxon>
        <taxon>Pseudomonadati</taxon>
        <taxon>Bacteroidota</taxon>
        <taxon>Cytophagia</taxon>
        <taxon>Cytophagales</taxon>
        <taxon>Hymenobacteraceae</taxon>
        <taxon>Hymenobacter</taxon>
    </lineage>
</organism>
<dbReference type="AlphaFoldDB" id="A0A927GL66"/>
<dbReference type="InterPro" id="IPR034075">
    <property type="entry name" value="Glr3161-like_dom"/>
</dbReference>
<gene>
    <name evidence="7" type="ORF">IC235_20130</name>
</gene>
<dbReference type="InterPro" id="IPR023828">
    <property type="entry name" value="Peptidase_S8_Ser-AS"/>
</dbReference>
<dbReference type="Proteomes" id="UP000612233">
    <property type="component" value="Unassembled WGS sequence"/>
</dbReference>
<feature type="signal peptide" evidence="5">
    <location>
        <begin position="1"/>
        <end position="21"/>
    </location>
</feature>
<protein>
    <submittedName>
        <fullName evidence="7">S8 family serine peptidase</fullName>
    </submittedName>
</protein>
<evidence type="ECO:0000256" key="5">
    <source>
        <dbReference type="SAM" id="SignalP"/>
    </source>
</evidence>
<feature type="chain" id="PRO_5037026586" evidence="5">
    <location>
        <begin position="22"/>
        <end position="624"/>
    </location>
</feature>
<dbReference type="RefSeq" id="WP_191007011.1">
    <property type="nucleotide sequence ID" value="NZ_JACXAD010000030.1"/>
</dbReference>
<keyword evidence="2" id="KW-0378">Hydrolase</keyword>
<dbReference type="EMBL" id="JACXAD010000030">
    <property type="protein sequence ID" value="MBD2770200.1"/>
    <property type="molecule type" value="Genomic_DNA"/>
</dbReference>
<keyword evidence="8" id="KW-1185">Reference proteome</keyword>
<dbReference type="InterPro" id="IPR000209">
    <property type="entry name" value="Peptidase_S8/S53_dom"/>
</dbReference>
<sequence>MKQTYLLGLALLSATSALAQADLPDFQPPRRQTAVSRPGPTPGFRPNPQSRIGGELQQLYQRSRQVGAASQLQREFADLSVSAPQAGAAQRGAAASAPAVLVRVTAQEVNALLPQLTARGFRVVSSYPQLHFVEGYLPLTQLAPEQAGVSALAQRGLLGVLAVRRPETGAGKVQSQADFVLGANRVRGARPTGYTGQGVRIGTLSDSYNALGGAAADVASGDLPATVQVLDDLEGGTDEGRGMMQLIYDIAPGATQAFATAFKGEGSYADNIRALADPARGNCRIIVDDVWYYEEPFFQDGVVAQAVNEVTTQRGVAYYSLAGNSANRSSEYLTPTFLPTANGSADLNFAPASSPSDTRQRFRIPKGSNFALTLQWSDPFYTTAGVRTDLDAYFLAPNGDTIARASDNNRASQAPVETLSFTNPNSSPNELFDLVIARRPGTANPARVKYIIYNGPVPEEYFVGSGTVVQHASAASATAVAATPSFDRLVPEPFTSIGSPTILFAPDGTPLPTPVTRPKPDLAAVDAVSTTFFGAPVADPQDGYVFFGTSAAAPNAAAVAALLWQAEPSLSPLQLRTRLQNTARDLGAPGFDNVTGAGLINAYDAIFGPPTPLAPPLTETFDAP</sequence>
<keyword evidence="1" id="KW-0645">Protease</keyword>
<evidence type="ECO:0000313" key="8">
    <source>
        <dbReference type="Proteomes" id="UP000612233"/>
    </source>
</evidence>
<dbReference type="GO" id="GO:0004252">
    <property type="term" value="F:serine-type endopeptidase activity"/>
    <property type="evidence" value="ECO:0007669"/>
    <property type="project" value="InterPro"/>
</dbReference>
<keyword evidence="3" id="KW-0720">Serine protease</keyword>
<evidence type="ECO:0000259" key="6">
    <source>
        <dbReference type="Pfam" id="PF00082"/>
    </source>
</evidence>
<accession>A0A927GL66</accession>
<evidence type="ECO:0000256" key="1">
    <source>
        <dbReference type="ARBA" id="ARBA00022670"/>
    </source>
</evidence>
<feature type="domain" description="Peptidase S8/S53" evidence="6">
    <location>
        <begin position="547"/>
        <end position="598"/>
    </location>
</feature>
<name>A0A927GL66_9BACT</name>
<dbReference type="SUPFAM" id="SSF52743">
    <property type="entry name" value="Subtilisin-like"/>
    <property type="match status" value="1"/>
</dbReference>